<protein>
    <recommendedName>
        <fullName evidence="5">Outer membrane protein beta-barrel domain-containing protein</fullName>
    </recommendedName>
</protein>
<evidence type="ECO:0000256" key="1">
    <source>
        <dbReference type="ARBA" id="ARBA00004370"/>
    </source>
</evidence>
<dbReference type="InterPro" id="IPR011250">
    <property type="entry name" value="OMP/PagP_B-barrel"/>
</dbReference>
<dbReference type="Pfam" id="PF13505">
    <property type="entry name" value="OMP_b-brl"/>
    <property type="match status" value="1"/>
</dbReference>
<comment type="caution">
    <text evidence="6">The sequence shown here is derived from an EMBL/GenBank/DDBJ whole genome shotgun (WGS) entry which is preliminary data.</text>
</comment>
<evidence type="ECO:0000256" key="2">
    <source>
        <dbReference type="ARBA" id="ARBA00022729"/>
    </source>
</evidence>
<feature type="domain" description="Outer membrane protein beta-barrel" evidence="5">
    <location>
        <begin position="9"/>
        <end position="275"/>
    </location>
</feature>
<proteinExistence type="predicted"/>
<gene>
    <name evidence="6" type="ORF">N787_06180</name>
</gene>
<dbReference type="eggNOG" id="COG3637">
    <property type="taxonomic scope" value="Bacteria"/>
</dbReference>
<dbReference type="GO" id="GO:0016020">
    <property type="term" value="C:membrane"/>
    <property type="evidence" value="ECO:0007669"/>
    <property type="project" value="UniProtKB-SubCell"/>
</dbReference>
<keyword evidence="3" id="KW-0472">Membrane</keyword>
<dbReference type="RefSeq" id="WP_034209995.1">
    <property type="nucleotide sequence ID" value="NZ_AVCK01000002.1"/>
</dbReference>
<dbReference type="PANTHER" id="PTHR34001">
    <property type="entry name" value="BLL7405 PROTEIN"/>
    <property type="match status" value="1"/>
</dbReference>
<dbReference type="Proteomes" id="UP000029393">
    <property type="component" value="Unassembled WGS sequence"/>
</dbReference>
<evidence type="ECO:0000259" key="5">
    <source>
        <dbReference type="Pfam" id="PF13505"/>
    </source>
</evidence>
<evidence type="ECO:0000313" key="7">
    <source>
        <dbReference type="Proteomes" id="UP000029393"/>
    </source>
</evidence>
<dbReference type="STRING" id="1384056.N787_06180"/>
<accession>A0A091BBS4</accession>
<keyword evidence="7" id="KW-1185">Reference proteome</keyword>
<dbReference type="InterPro" id="IPR027385">
    <property type="entry name" value="Beta-barrel_OMP"/>
</dbReference>
<dbReference type="InterPro" id="IPR051692">
    <property type="entry name" value="OMP-like"/>
</dbReference>
<dbReference type="PANTHER" id="PTHR34001:SF3">
    <property type="entry name" value="BLL7405 PROTEIN"/>
    <property type="match status" value="1"/>
</dbReference>
<dbReference type="EMBL" id="AVCK01000002">
    <property type="protein sequence ID" value="KFN48289.1"/>
    <property type="molecule type" value="Genomic_DNA"/>
</dbReference>
<keyword evidence="2 4" id="KW-0732">Signal</keyword>
<sequence length="275" mass="28957">MKTSLALLISLGLGAAGAAQAQSPWNGAYVGGHAGPSTQADARGEAILFDTNLDGAFGDTVRTAAGANAFSPGFCGGGANGPTPASGCRSNSDDDNDDYGLRLGYDWQDGALVYGVLGEVARGGLTDSVAAFSTTPAFYTMRRELETSYALRGRVGFSFGDDRNLLYATAGYAWASVSNDFSTSNGVNTFVANGDSDASGAQYGVGYERRLGEAFSVGLEYLRTDFEDEDYRVRAQGPAPATNPFLLVNPNGTDFRRGNSDIEVESVRLTLNYRF</sequence>
<organism evidence="6 7">
    <name type="scientific">Arenimonas metalli CF5-1</name>
    <dbReference type="NCBI Taxonomy" id="1384056"/>
    <lineage>
        <taxon>Bacteria</taxon>
        <taxon>Pseudomonadati</taxon>
        <taxon>Pseudomonadota</taxon>
        <taxon>Gammaproteobacteria</taxon>
        <taxon>Lysobacterales</taxon>
        <taxon>Lysobacteraceae</taxon>
        <taxon>Arenimonas</taxon>
    </lineage>
</organism>
<evidence type="ECO:0000313" key="6">
    <source>
        <dbReference type="EMBL" id="KFN48289.1"/>
    </source>
</evidence>
<dbReference type="PATRIC" id="fig|1384056.3.peg.112"/>
<dbReference type="AlphaFoldDB" id="A0A091BBS4"/>
<evidence type="ECO:0000256" key="3">
    <source>
        <dbReference type="ARBA" id="ARBA00023136"/>
    </source>
</evidence>
<dbReference type="OrthoDB" id="9815357at2"/>
<comment type="subcellular location">
    <subcellularLocation>
        <location evidence="1">Membrane</location>
    </subcellularLocation>
</comment>
<feature type="chain" id="PRO_5001871436" description="Outer membrane protein beta-barrel domain-containing protein" evidence="4">
    <location>
        <begin position="22"/>
        <end position="275"/>
    </location>
</feature>
<reference evidence="6 7" key="1">
    <citation type="submission" date="2013-09" db="EMBL/GenBank/DDBJ databases">
        <title>Genome sequencing of Arenimonas metalli.</title>
        <authorList>
            <person name="Chen F."/>
            <person name="Wang G."/>
        </authorList>
    </citation>
    <scope>NUCLEOTIDE SEQUENCE [LARGE SCALE GENOMIC DNA]</scope>
    <source>
        <strain evidence="6 7">CF5-1</strain>
    </source>
</reference>
<evidence type="ECO:0000256" key="4">
    <source>
        <dbReference type="SAM" id="SignalP"/>
    </source>
</evidence>
<name>A0A091BBS4_9GAMM</name>
<dbReference type="SUPFAM" id="SSF56925">
    <property type="entry name" value="OMPA-like"/>
    <property type="match status" value="1"/>
</dbReference>
<dbReference type="Gene3D" id="2.40.160.20">
    <property type="match status" value="1"/>
</dbReference>
<feature type="signal peptide" evidence="4">
    <location>
        <begin position="1"/>
        <end position="21"/>
    </location>
</feature>